<keyword evidence="3" id="KW-0624">Polysaccharide degradation</keyword>
<dbReference type="Gene3D" id="2.120.10.60">
    <property type="entry name" value="Tricorn protease N-terminal domain"/>
    <property type="match status" value="1"/>
</dbReference>
<dbReference type="PANTHER" id="PTHR14340:SF11">
    <property type="entry name" value="IG-LIKE DOMAIN-CONTAINING PROTEIN"/>
    <property type="match status" value="1"/>
</dbReference>
<proteinExistence type="predicted"/>
<dbReference type="CDD" id="cd00063">
    <property type="entry name" value="FN3"/>
    <property type="match status" value="5"/>
</dbReference>
<keyword evidence="2" id="KW-0393">Immunoglobulin domain</keyword>
<keyword evidence="3" id="KW-0119">Carbohydrate metabolism</keyword>
<evidence type="ECO:0000313" key="6">
    <source>
        <dbReference type="EMBL" id="UUI66931.1"/>
    </source>
</evidence>
<organism evidence="6 7">
    <name type="scientific">Cellulomonas wangsupingiae</name>
    <dbReference type="NCBI Taxonomy" id="2968085"/>
    <lineage>
        <taxon>Bacteria</taxon>
        <taxon>Bacillati</taxon>
        <taxon>Actinomycetota</taxon>
        <taxon>Actinomycetes</taxon>
        <taxon>Micrococcales</taxon>
        <taxon>Cellulomonadaceae</taxon>
        <taxon>Cellulomonas</taxon>
    </lineage>
</organism>
<accession>A0ABY5K904</accession>
<evidence type="ECO:0000256" key="3">
    <source>
        <dbReference type="ARBA" id="ARBA00023326"/>
    </source>
</evidence>
<keyword evidence="7" id="KW-1185">Reference proteome</keyword>
<evidence type="ECO:0000313" key="7">
    <source>
        <dbReference type="Proteomes" id="UP001317322"/>
    </source>
</evidence>
<feature type="domain" description="Fibronectin type-III" evidence="5">
    <location>
        <begin position="413"/>
        <end position="504"/>
    </location>
</feature>
<feature type="signal peptide" evidence="4">
    <location>
        <begin position="1"/>
        <end position="33"/>
    </location>
</feature>
<feature type="domain" description="Fibronectin type-III" evidence="5">
    <location>
        <begin position="227"/>
        <end position="316"/>
    </location>
</feature>
<evidence type="ECO:0000259" key="5">
    <source>
        <dbReference type="PROSITE" id="PS50853"/>
    </source>
</evidence>
<dbReference type="InterPro" id="IPR036116">
    <property type="entry name" value="FN3_sf"/>
</dbReference>
<dbReference type="EMBL" id="CP101989">
    <property type="protein sequence ID" value="UUI66931.1"/>
    <property type="molecule type" value="Genomic_DNA"/>
</dbReference>
<feature type="domain" description="Fibronectin type-III" evidence="5">
    <location>
        <begin position="318"/>
        <end position="411"/>
    </location>
</feature>
<feature type="chain" id="PRO_5046879765" evidence="4">
    <location>
        <begin position="34"/>
        <end position="1476"/>
    </location>
</feature>
<name>A0ABY5K904_9CELL</name>
<evidence type="ECO:0000256" key="1">
    <source>
        <dbReference type="ARBA" id="ARBA00023295"/>
    </source>
</evidence>
<gene>
    <name evidence="6" type="ORF">NP075_02200</name>
</gene>
<dbReference type="SUPFAM" id="SSF82171">
    <property type="entry name" value="DPP6 N-terminal domain-like"/>
    <property type="match status" value="1"/>
</dbReference>
<dbReference type="SUPFAM" id="SSF49265">
    <property type="entry name" value="Fibronectin type III"/>
    <property type="match status" value="3"/>
</dbReference>
<dbReference type="InterPro" id="IPR003961">
    <property type="entry name" value="FN3_dom"/>
</dbReference>
<protein>
    <submittedName>
        <fullName evidence="6">Fibronectin type III domain-containing protein</fullName>
    </submittedName>
</protein>
<keyword evidence="1" id="KW-0378">Hydrolase</keyword>
<dbReference type="PROSITE" id="PS50853">
    <property type="entry name" value="FN3"/>
    <property type="match status" value="5"/>
</dbReference>
<dbReference type="Gene3D" id="2.60.40.10">
    <property type="entry name" value="Immunoglobulins"/>
    <property type="match status" value="5"/>
</dbReference>
<dbReference type="SMART" id="SM00060">
    <property type="entry name" value="FN3"/>
    <property type="match status" value="5"/>
</dbReference>
<evidence type="ECO:0000256" key="2">
    <source>
        <dbReference type="ARBA" id="ARBA00023319"/>
    </source>
</evidence>
<feature type="domain" description="Fibronectin type-III" evidence="5">
    <location>
        <begin position="132"/>
        <end position="225"/>
    </location>
</feature>
<dbReference type="PANTHER" id="PTHR14340">
    <property type="entry name" value="MICROFIBRIL-ASSOCIATED GLYCOPROTEIN 3"/>
    <property type="match status" value="1"/>
</dbReference>
<feature type="domain" description="Fibronectin type-III" evidence="5">
    <location>
        <begin position="966"/>
        <end position="1056"/>
    </location>
</feature>
<keyword evidence="1" id="KW-0326">Glycosidase</keyword>
<dbReference type="InterPro" id="IPR013783">
    <property type="entry name" value="Ig-like_fold"/>
</dbReference>
<dbReference type="Pfam" id="PF00041">
    <property type="entry name" value="fn3"/>
    <property type="match status" value="5"/>
</dbReference>
<sequence length="1476" mass="149402">MLRGYFLKPTATTAGATYVPLARAAVVSGAALAAGGTTSPSLAGANGIPAASAVAAVALNAVASAPTGNGFLQVYPTGTTRPTDRFVSYTSGSSINGHDVVRLSDAGKATLYASAATELTTRLRGYYQKATAPQAPTGVSAVAGNASASVTWTAPRDGGATITGYTVRSTAGGDTISVPGNVTTASFSGLANGTATTFTVTATNAVGAGAVSAASAAVTPTTSPAGGPVILGALPRDGALTVSWAPPALRDAGPITGYVVTTHPGGASVTVDADAVEATVAGLTNGIGYSVSVAATDAGGTGVVTTHPVPVAPEPASVPLAPVLQSALPYAGRVDLQWVAPVDGGSAITGYQVTITPGGRVVDVAADTTVTSVSGLTNGIAYTFAITATNAAGTSAAATSEPVAPVASRVPGEPVDLTASVTAPGAISLSWTAPTDPGTSAITGYQVERLPDRVLTDVTGTTLDVTGLSTATSYSFVVRARSAVGLGTGPTSTAIAPALLVKETPVVLTAESMATLTALRSDGSLVFSAAPSQVVGLTPGTIVISDAVPTAPRGFIGRIASVTTAEGTTTVTTTEVGLDELLTAGATASTDTVSASDDVVFEAAIPGARLAAATEGARAAATQGAFAAATDGPRHRAGDPGTGIGLQNGSVVIQIDTELGSMGNFATRLESTVQLTPEFDHEISWSQADGLKTHFGLATTVAAEARLKLGGGFDDLDREISVGTLRPGCTTVLVGPVPVVLCSEIAVTARLSADVSAGVTFAATYSRTVGVEIHTDGGEVTATPIDSGGQEGVEKPVLYGDATARVEVGPQLGVFLYGLAGPGVEISPYLEARADTSANPWLELRLGFKARAYLELKDLFGVGFKWDKVVFDTWVSIWNSGGPLAGITAIPGSKRTTVGTPVTFTVRRHLIPESTAVTWKVVSGPGTVDSSGVYTPTSAGTAVLEASTSDGRFTTRVTVLVGPSAPPGAPTDVQVYPALQGVNITWTPPSDTGGAPITSYTVTTVPATTTVTVPGTATSATMILPAGIYQARVLATNRQGLSSPYSLLSPAFVILDVPGGVEGPPNLLSRAADGSPDSAASSGRLGVRLSDDGRYVFHFLSTSSNLSPVREGSCCGGDYIVRFDRQTGERVPASVDALGNREVPDGANESAWADQPAFDTDADGRLLGYSPQRSRTVRIRDLRTGSVLTLDTRGLTSTEQVDQLELSSGGDSMVFSTYDSSARDRRVYRWTRTDGVVERLDLCQHPAGAACAGPVEWHSSADGSAIAYTEYVEAGKYHADVMVWTSAGGAIRNLTANTPNCPGDGCMFRQAPRLSGDGQVVTFTATRRQRTATSGLEYDDVGGVVIGRATGDLSTASPILSDTTVRTYDSSGRVVRRVSTRHYPAAVDATGQRLLVSVSGDEVSDVLVTDAAGATKGSLGGSGIGAEIGVAHAALSGDGLFAVWTLAGRAPQVQNCDQKVGTPNTNCANVFGKTLS</sequence>
<reference evidence="6 7" key="1">
    <citation type="submission" date="2022-07" db="EMBL/GenBank/DDBJ databases">
        <title>Novel species in genus cellulomonas.</title>
        <authorList>
            <person name="Ye L."/>
        </authorList>
    </citation>
    <scope>NUCLEOTIDE SEQUENCE [LARGE SCALE GENOMIC DNA]</scope>
    <source>
        <strain evidence="7">zg-Y908</strain>
    </source>
</reference>
<keyword evidence="4" id="KW-0732">Signal</keyword>
<evidence type="ECO:0000256" key="4">
    <source>
        <dbReference type="SAM" id="SignalP"/>
    </source>
</evidence>
<dbReference type="PRINTS" id="PR00014">
    <property type="entry name" value="FNTYPEIII"/>
</dbReference>
<dbReference type="Proteomes" id="UP001317322">
    <property type="component" value="Chromosome"/>
</dbReference>